<evidence type="ECO:0000313" key="1">
    <source>
        <dbReference type="EMBL" id="KAI5655340.1"/>
    </source>
</evidence>
<dbReference type="Proteomes" id="UP001060085">
    <property type="component" value="Linkage Group LG07"/>
</dbReference>
<reference evidence="2" key="1">
    <citation type="journal article" date="2023" name="Nat. Plants">
        <title>Single-cell RNA sequencing provides a high-resolution roadmap for understanding the multicellular compartmentation of specialized metabolism.</title>
        <authorList>
            <person name="Sun S."/>
            <person name="Shen X."/>
            <person name="Li Y."/>
            <person name="Li Y."/>
            <person name="Wang S."/>
            <person name="Li R."/>
            <person name="Zhang H."/>
            <person name="Shen G."/>
            <person name="Guo B."/>
            <person name="Wei J."/>
            <person name="Xu J."/>
            <person name="St-Pierre B."/>
            <person name="Chen S."/>
            <person name="Sun C."/>
        </authorList>
    </citation>
    <scope>NUCLEOTIDE SEQUENCE [LARGE SCALE GENOMIC DNA]</scope>
</reference>
<sequence length="275" mass="30266">MCTFSQTSENPSNFCPLKRKSLDISASRSGPPRELSPDLAKLQDTFCQPRRNSRGGDDLGPVTDTAGRVQGRTVTISFRAQESLNEFSDPMSQLGVQFFYQIVGVVPPDSSYSTHDYTATDYGISSSEPFIGRYSADMCFEDDRGLGEEHDRVQLPHIDRKAHEKVDDDGDGDDDDHDDIDDAGDEEQSVLVAPLATASRSDERLRHGKGKGLTGSFMSVMSKISGSHNKRSDKAHDIPAPTQRKKGGPVDPELIPSYGGMWQVRYGVDRYISLS</sequence>
<gene>
    <name evidence="1" type="ORF">M9H77_32527</name>
</gene>
<accession>A0ACC0A517</accession>
<keyword evidence="2" id="KW-1185">Reference proteome</keyword>
<organism evidence="1 2">
    <name type="scientific">Catharanthus roseus</name>
    <name type="common">Madagascar periwinkle</name>
    <name type="synonym">Vinca rosea</name>
    <dbReference type="NCBI Taxonomy" id="4058"/>
    <lineage>
        <taxon>Eukaryota</taxon>
        <taxon>Viridiplantae</taxon>
        <taxon>Streptophyta</taxon>
        <taxon>Embryophyta</taxon>
        <taxon>Tracheophyta</taxon>
        <taxon>Spermatophyta</taxon>
        <taxon>Magnoliopsida</taxon>
        <taxon>eudicotyledons</taxon>
        <taxon>Gunneridae</taxon>
        <taxon>Pentapetalae</taxon>
        <taxon>asterids</taxon>
        <taxon>lamiids</taxon>
        <taxon>Gentianales</taxon>
        <taxon>Apocynaceae</taxon>
        <taxon>Rauvolfioideae</taxon>
        <taxon>Vinceae</taxon>
        <taxon>Catharanthinae</taxon>
        <taxon>Catharanthus</taxon>
    </lineage>
</organism>
<protein>
    <submittedName>
        <fullName evidence="1">Uncharacterized protein</fullName>
    </submittedName>
</protein>
<proteinExistence type="predicted"/>
<comment type="caution">
    <text evidence="1">The sequence shown here is derived from an EMBL/GenBank/DDBJ whole genome shotgun (WGS) entry which is preliminary data.</text>
</comment>
<name>A0ACC0A517_CATRO</name>
<evidence type="ECO:0000313" key="2">
    <source>
        <dbReference type="Proteomes" id="UP001060085"/>
    </source>
</evidence>
<dbReference type="EMBL" id="CM044707">
    <property type="protein sequence ID" value="KAI5655340.1"/>
    <property type="molecule type" value="Genomic_DNA"/>
</dbReference>